<proteinExistence type="predicted"/>
<dbReference type="EMBL" id="JAIWYP010000013">
    <property type="protein sequence ID" value="KAH3719312.1"/>
    <property type="molecule type" value="Genomic_DNA"/>
</dbReference>
<name>A0A9D4HHU8_DREPO</name>
<keyword evidence="2" id="KW-1185">Reference proteome</keyword>
<protein>
    <submittedName>
        <fullName evidence="1">Uncharacterized protein</fullName>
    </submittedName>
</protein>
<reference evidence="1" key="2">
    <citation type="submission" date="2020-11" db="EMBL/GenBank/DDBJ databases">
        <authorList>
            <person name="McCartney M.A."/>
            <person name="Auch B."/>
            <person name="Kono T."/>
            <person name="Mallez S."/>
            <person name="Becker A."/>
            <person name="Gohl D.M."/>
            <person name="Silverstein K.A.T."/>
            <person name="Koren S."/>
            <person name="Bechman K.B."/>
            <person name="Herman A."/>
            <person name="Abrahante J.E."/>
            <person name="Garbe J."/>
        </authorList>
    </citation>
    <scope>NUCLEOTIDE SEQUENCE</scope>
    <source>
        <strain evidence="1">Duluth1</strain>
        <tissue evidence="1">Whole animal</tissue>
    </source>
</reference>
<evidence type="ECO:0000313" key="2">
    <source>
        <dbReference type="Proteomes" id="UP000828390"/>
    </source>
</evidence>
<dbReference type="AlphaFoldDB" id="A0A9D4HHU8"/>
<evidence type="ECO:0000313" key="1">
    <source>
        <dbReference type="EMBL" id="KAH3719312.1"/>
    </source>
</evidence>
<gene>
    <name evidence="1" type="ORF">DPMN_062143</name>
</gene>
<dbReference type="Proteomes" id="UP000828390">
    <property type="component" value="Unassembled WGS sequence"/>
</dbReference>
<reference evidence="1" key="1">
    <citation type="journal article" date="2019" name="bioRxiv">
        <title>The Genome of the Zebra Mussel, Dreissena polymorpha: A Resource for Invasive Species Research.</title>
        <authorList>
            <person name="McCartney M.A."/>
            <person name="Auch B."/>
            <person name="Kono T."/>
            <person name="Mallez S."/>
            <person name="Zhang Y."/>
            <person name="Obille A."/>
            <person name="Becker A."/>
            <person name="Abrahante J.E."/>
            <person name="Garbe J."/>
            <person name="Badalamenti J.P."/>
            <person name="Herman A."/>
            <person name="Mangelson H."/>
            <person name="Liachko I."/>
            <person name="Sullivan S."/>
            <person name="Sone E.D."/>
            <person name="Koren S."/>
            <person name="Silverstein K.A.T."/>
            <person name="Beckman K.B."/>
            <person name="Gohl D.M."/>
        </authorList>
    </citation>
    <scope>NUCLEOTIDE SEQUENCE</scope>
    <source>
        <strain evidence="1">Duluth1</strain>
        <tissue evidence="1">Whole animal</tissue>
    </source>
</reference>
<sequence length="70" mass="8073">MLFYSSHFGQGIFPQQNPQIQIADRTDDFGYGAVCDQKAIHQTVPDARYRNFFANLMPAVRCVQLFHFFG</sequence>
<comment type="caution">
    <text evidence="1">The sequence shown here is derived from an EMBL/GenBank/DDBJ whole genome shotgun (WGS) entry which is preliminary data.</text>
</comment>
<organism evidence="1 2">
    <name type="scientific">Dreissena polymorpha</name>
    <name type="common">Zebra mussel</name>
    <name type="synonym">Mytilus polymorpha</name>
    <dbReference type="NCBI Taxonomy" id="45954"/>
    <lineage>
        <taxon>Eukaryota</taxon>
        <taxon>Metazoa</taxon>
        <taxon>Spiralia</taxon>
        <taxon>Lophotrochozoa</taxon>
        <taxon>Mollusca</taxon>
        <taxon>Bivalvia</taxon>
        <taxon>Autobranchia</taxon>
        <taxon>Heteroconchia</taxon>
        <taxon>Euheterodonta</taxon>
        <taxon>Imparidentia</taxon>
        <taxon>Neoheterodontei</taxon>
        <taxon>Myida</taxon>
        <taxon>Dreissenoidea</taxon>
        <taxon>Dreissenidae</taxon>
        <taxon>Dreissena</taxon>
    </lineage>
</organism>
<accession>A0A9D4HHU8</accession>